<proteinExistence type="predicted"/>
<evidence type="ECO:0000313" key="3">
    <source>
        <dbReference type="Proteomes" id="UP000324222"/>
    </source>
</evidence>
<protein>
    <submittedName>
        <fullName evidence="2">Uncharacterized protein</fullName>
    </submittedName>
</protein>
<dbReference type="EMBL" id="VSRR010001184">
    <property type="protein sequence ID" value="MPC23261.1"/>
    <property type="molecule type" value="Genomic_DNA"/>
</dbReference>
<gene>
    <name evidence="2" type="ORF">E2C01_016301</name>
</gene>
<comment type="caution">
    <text evidence="2">The sequence shown here is derived from an EMBL/GenBank/DDBJ whole genome shotgun (WGS) entry which is preliminary data.</text>
</comment>
<keyword evidence="3" id="KW-1185">Reference proteome</keyword>
<evidence type="ECO:0000313" key="2">
    <source>
        <dbReference type="EMBL" id="MPC23261.1"/>
    </source>
</evidence>
<reference evidence="2 3" key="1">
    <citation type="submission" date="2019-05" db="EMBL/GenBank/DDBJ databases">
        <title>Another draft genome of Portunus trituberculatus and its Hox gene families provides insights of decapod evolution.</title>
        <authorList>
            <person name="Jeong J.-H."/>
            <person name="Song I."/>
            <person name="Kim S."/>
            <person name="Choi T."/>
            <person name="Kim D."/>
            <person name="Ryu S."/>
            <person name="Kim W."/>
        </authorList>
    </citation>
    <scope>NUCLEOTIDE SEQUENCE [LARGE SCALE GENOMIC DNA]</scope>
    <source>
        <tissue evidence="2">Muscle</tissue>
    </source>
</reference>
<sequence length="122" mass="13702">MLAGSTLYTAPPPLQPSPPRTSPNLILTRSCTQELCVCISTRVSTREAVRCTRQPTTLTRRGEALHHQQWRQGRRTRGEALLSHRGPPPPPPPPPPRCRRHLVTVQIRMSCPSTLSYKSQHL</sequence>
<feature type="region of interest" description="Disordered" evidence="1">
    <location>
        <begin position="1"/>
        <end position="23"/>
    </location>
</feature>
<dbReference type="AlphaFoldDB" id="A0A5B7DNQ4"/>
<feature type="compositionally biased region" description="Pro residues" evidence="1">
    <location>
        <begin position="86"/>
        <end position="96"/>
    </location>
</feature>
<evidence type="ECO:0000256" key="1">
    <source>
        <dbReference type="SAM" id="MobiDB-lite"/>
    </source>
</evidence>
<name>A0A5B7DNQ4_PORTR</name>
<accession>A0A5B7DNQ4</accession>
<organism evidence="2 3">
    <name type="scientific">Portunus trituberculatus</name>
    <name type="common">Swimming crab</name>
    <name type="synonym">Neptunus trituberculatus</name>
    <dbReference type="NCBI Taxonomy" id="210409"/>
    <lineage>
        <taxon>Eukaryota</taxon>
        <taxon>Metazoa</taxon>
        <taxon>Ecdysozoa</taxon>
        <taxon>Arthropoda</taxon>
        <taxon>Crustacea</taxon>
        <taxon>Multicrustacea</taxon>
        <taxon>Malacostraca</taxon>
        <taxon>Eumalacostraca</taxon>
        <taxon>Eucarida</taxon>
        <taxon>Decapoda</taxon>
        <taxon>Pleocyemata</taxon>
        <taxon>Brachyura</taxon>
        <taxon>Eubrachyura</taxon>
        <taxon>Portunoidea</taxon>
        <taxon>Portunidae</taxon>
        <taxon>Portuninae</taxon>
        <taxon>Portunus</taxon>
    </lineage>
</organism>
<dbReference type="Proteomes" id="UP000324222">
    <property type="component" value="Unassembled WGS sequence"/>
</dbReference>
<feature type="region of interest" description="Disordered" evidence="1">
    <location>
        <begin position="60"/>
        <end position="98"/>
    </location>
</feature>
<feature type="compositionally biased region" description="Pro residues" evidence="1">
    <location>
        <begin position="10"/>
        <end position="21"/>
    </location>
</feature>